<proteinExistence type="predicted"/>
<accession>A0AAD5XID2</accession>
<gene>
    <name evidence="3" type="ORF">HK100_011348</name>
</gene>
<feature type="domain" description="Zn(2)-C6 fungal-type" evidence="2">
    <location>
        <begin position="126"/>
        <end position="154"/>
    </location>
</feature>
<dbReference type="GO" id="GO:0008270">
    <property type="term" value="F:zinc ion binding"/>
    <property type="evidence" value="ECO:0007669"/>
    <property type="project" value="InterPro"/>
</dbReference>
<keyword evidence="4" id="KW-1185">Reference proteome</keyword>
<evidence type="ECO:0000259" key="2">
    <source>
        <dbReference type="PROSITE" id="PS50048"/>
    </source>
</evidence>
<dbReference type="Proteomes" id="UP001211907">
    <property type="component" value="Unassembled WGS sequence"/>
</dbReference>
<sequence length="448" mass="49185">MGKLKTESGSEVIPTAQAGDDRFKNTPLTNLILLAKSASPETKELLQTLESLAAKDQQAISRATLETAAAKTRKSSTKRKRASPQTPPDSAELLEIDLFDYADSNSGTYSATVVSKRGGKLPYNTACQSCKDSHVLCEGGRPCKRCSRMKRADCCTDSVPKKRGRPTNEMRELREIVLQPPPKKRREKSTTPGTKDSGKLKRSRLVFNTPDPLEILVNTPSSISSSLSSFIDPQSPALAFLKTFCDNNATVHSTEKLLAPANHDDLTVCASQFKIYPVDLSALNYNFNLDPLAAPVEVAFAEIPPVDNNYKSCNNVEGNYTNIDEWLNSTNEYLTAVATAPEIPINEALSVNYNFFLNSDQTISTTCQNTLLHLQNLGLVDNSDVLSLFNSSVNSPNQNFESESWDAKILSLEHCGENNALKNPGEDDIDIMDIELTEEDLNILESLI</sequence>
<name>A0AAD5XID2_9FUNG</name>
<dbReference type="PROSITE" id="PS50048">
    <property type="entry name" value="ZN2_CY6_FUNGAL_2"/>
    <property type="match status" value="1"/>
</dbReference>
<dbReference type="InterPro" id="IPR001138">
    <property type="entry name" value="Zn2Cys6_DnaBD"/>
</dbReference>
<evidence type="ECO:0000313" key="3">
    <source>
        <dbReference type="EMBL" id="KAJ3124145.1"/>
    </source>
</evidence>
<feature type="region of interest" description="Disordered" evidence="1">
    <location>
        <begin position="1"/>
        <end position="23"/>
    </location>
</feature>
<dbReference type="EMBL" id="JADGJH010000691">
    <property type="protein sequence ID" value="KAJ3124145.1"/>
    <property type="molecule type" value="Genomic_DNA"/>
</dbReference>
<dbReference type="PROSITE" id="PS00463">
    <property type="entry name" value="ZN2_CY6_FUNGAL_1"/>
    <property type="match status" value="1"/>
</dbReference>
<feature type="compositionally biased region" description="Basic residues" evidence="1">
    <location>
        <begin position="71"/>
        <end position="82"/>
    </location>
</feature>
<comment type="caution">
    <text evidence="3">The sequence shown here is derived from an EMBL/GenBank/DDBJ whole genome shotgun (WGS) entry which is preliminary data.</text>
</comment>
<dbReference type="GO" id="GO:0000981">
    <property type="term" value="F:DNA-binding transcription factor activity, RNA polymerase II-specific"/>
    <property type="evidence" value="ECO:0007669"/>
    <property type="project" value="InterPro"/>
</dbReference>
<evidence type="ECO:0000256" key="1">
    <source>
        <dbReference type="SAM" id="MobiDB-lite"/>
    </source>
</evidence>
<feature type="region of interest" description="Disordered" evidence="1">
    <location>
        <begin position="66"/>
        <end position="89"/>
    </location>
</feature>
<reference evidence="3" key="1">
    <citation type="submission" date="2020-05" db="EMBL/GenBank/DDBJ databases">
        <title>Phylogenomic resolution of chytrid fungi.</title>
        <authorList>
            <person name="Stajich J.E."/>
            <person name="Amses K."/>
            <person name="Simmons R."/>
            <person name="Seto K."/>
            <person name="Myers J."/>
            <person name="Bonds A."/>
            <person name="Quandt C.A."/>
            <person name="Barry K."/>
            <person name="Liu P."/>
            <person name="Grigoriev I."/>
            <person name="Longcore J.E."/>
            <person name="James T.Y."/>
        </authorList>
    </citation>
    <scope>NUCLEOTIDE SEQUENCE</scope>
    <source>
        <strain evidence="3">JEL0513</strain>
    </source>
</reference>
<evidence type="ECO:0000313" key="4">
    <source>
        <dbReference type="Proteomes" id="UP001211907"/>
    </source>
</evidence>
<protein>
    <recommendedName>
        <fullName evidence="2">Zn(2)-C6 fungal-type domain-containing protein</fullName>
    </recommendedName>
</protein>
<feature type="region of interest" description="Disordered" evidence="1">
    <location>
        <begin position="177"/>
        <end position="202"/>
    </location>
</feature>
<organism evidence="3 4">
    <name type="scientific">Physocladia obscura</name>
    <dbReference type="NCBI Taxonomy" id="109957"/>
    <lineage>
        <taxon>Eukaryota</taxon>
        <taxon>Fungi</taxon>
        <taxon>Fungi incertae sedis</taxon>
        <taxon>Chytridiomycota</taxon>
        <taxon>Chytridiomycota incertae sedis</taxon>
        <taxon>Chytridiomycetes</taxon>
        <taxon>Chytridiales</taxon>
        <taxon>Chytriomycetaceae</taxon>
        <taxon>Physocladia</taxon>
    </lineage>
</organism>
<dbReference type="AlphaFoldDB" id="A0AAD5XID2"/>